<evidence type="ECO:0000313" key="1">
    <source>
        <dbReference type="EMBL" id="MBB4859619.1"/>
    </source>
</evidence>
<gene>
    <name evidence="1" type="ORF">HNO88_002948</name>
</gene>
<dbReference type="Proteomes" id="UP000555448">
    <property type="component" value="Unassembled WGS sequence"/>
</dbReference>
<name>A0A7W7KB74_9SPHN</name>
<reference evidence="1 2" key="1">
    <citation type="submission" date="2020-08" db="EMBL/GenBank/DDBJ databases">
        <title>Functional genomics of gut bacteria from endangered species of beetles.</title>
        <authorList>
            <person name="Carlos-Shanley C."/>
        </authorList>
    </citation>
    <scope>NUCLEOTIDE SEQUENCE [LARGE SCALE GENOMIC DNA]</scope>
    <source>
        <strain evidence="1 2">S00245</strain>
    </source>
</reference>
<protein>
    <submittedName>
        <fullName evidence="1">Uncharacterized protein</fullName>
    </submittedName>
</protein>
<sequence>MKINIGKLLGAAVKVVKKNPSLVISAVTALGPVVQAIKAETKKPRL</sequence>
<organism evidence="1 2">
    <name type="scientific">Novosphingobium chloroacetimidivorans</name>
    <dbReference type="NCBI Taxonomy" id="1428314"/>
    <lineage>
        <taxon>Bacteria</taxon>
        <taxon>Pseudomonadati</taxon>
        <taxon>Pseudomonadota</taxon>
        <taxon>Alphaproteobacteria</taxon>
        <taxon>Sphingomonadales</taxon>
        <taxon>Sphingomonadaceae</taxon>
        <taxon>Novosphingobium</taxon>
    </lineage>
</organism>
<proteinExistence type="predicted"/>
<comment type="caution">
    <text evidence="1">The sequence shown here is derived from an EMBL/GenBank/DDBJ whole genome shotgun (WGS) entry which is preliminary data.</text>
</comment>
<dbReference type="AlphaFoldDB" id="A0A7W7KB74"/>
<evidence type="ECO:0000313" key="2">
    <source>
        <dbReference type="Proteomes" id="UP000555448"/>
    </source>
</evidence>
<dbReference type="EMBL" id="JACHLR010000013">
    <property type="protein sequence ID" value="MBB4859619.1"/>
    <property type="molecule type" value="Genomic_DNA"/>
</dbReference>
<accession>A0A7W7KB74</accession>
<keyword evidence="2" id="KW-1185">Reference proteome</keyword>
<dbReference type="RefSeq" id="WP_184246863.1">
    <property type="nucleotide sequence ID" value="NZ_JACHLR010000013.1"/>
</dbReference>